<dbReference type="InterPro" id="IPR002921">
    <property type="entry name" value="Fungal_lipase-type"/>
</dbReference>
<dbReference type="SUPFAM" id="SSF53474">
    <property type="entry name" value="alpha/beta-Hydrolases"/>
    <property type="match status" value="1"/>
</dbReference>
<comment type="caution">
    <text evidence="2">The sequence shown here is derived from an EMBL/GenBank/DDBJ whole genome shotgun (WGS) entry which is preliminary data.</text>
</comment>
<gene>
    <name evidence="2" type="ORF">UO65_4143</name>
</gene>
<dbReference type="GO" id="GO:0006629">
    <property type="term" value="P:lipid metabolic process"/>
    <property type="evidence" value="ECO:0007669"/>
    <property type="project" value="InterPro"/>
</dbReference>
<evidence type="ECO:0000313" key="3">
    <source>
        <dbReference type="Proteomes" id="UP000019277"/>
    </source>
</evidence>
<dbReference type="eggNOG" id="COG1075">
    <property type="taxonomic scope" value="Bacteria"/>
</dbReference>
<evidence type="ECO:0000259" key="1">
    <source>
        <dbReference type="Pfam" id="PF01764"/>
    </source>
</evidence>
<organism evidence="2 3">
    <name type="scientific">Actinokineospora spheciospongiae</name>
    <dbReference type="NCBI Taxonomy" id="909613"/>
    <lineage>
        <taxon>Bacteria</taxon>
        <taxon>Bacillati</taxon>
        <taxon>Actinomycetota</taxon>
        <taxon>Actinomycetes</taxon>
        <taxon>Pseudonocardiales</taxon>
        <taxon>Pseudonocardiaceae</taxon>
        <taxon>Actinokineospora</taxon>
    </lineage>
</organism>
<feature type="domain" description="Fungal lipase-type" evidence="1">
    <location>
        <begin position="303"/>
        <end position="382"/>
    </location>
</feature>
<protein>
    <recommendedName>
        <fullName evidence="1">Fungal lipase-type domain-containing protein</fullName>
    </recommendedName>
</protein>
<keyword evidence="3" id="KW-1185">Reference proteome</keyword>
<dbReference type="OrthoDB" id="5095936at2"/>
<accession>W7IVX8</accession>
<sequence length="461" mass="46721">MTGPGVTNLNVEGGAGGSDAVYEDLAAMGGLTDDVAGQTLTIAMTSHRYLADADVVASGILNPAGLVRFEGALLGALDGPSGLTATSAAIGLRGLALQATNQAYQLTDDLNAQALAAGRWLAGAAIGSTGLLGTAAAAGGTAAVIAADVHLNYDGDWQRWLVEHPGMVDTLLGMTPGTLSAMGFPSTLGSLTGLIADAYPDGDAQLLDKGTATDPRATTPPGGLGDLIDGLDFRNSENSDVRGEGSNIDVKAVKDANGNITGYIVDVPGTNVWNLPGGDKGSANDFGVNVDGMAGNETVLQKGIDQALQRAGVPADAPVMLVGHSQGGIIAARAANDFVTNGQYNVTHVITAGSPVGNIPVPDSVQVLSLENNGDVVPHLDARDNPATDNRTTVTFDNQTGTAGGNHAISGPDGQDANYEAAARQLDGSTDPSVVRFRDGLGNFTGGTSVDTHQYKVERKQ</sequence>
<dbReference type="CDD" id="cd00741">
    <property type="entry name" value="Lipase"/>
    <property type="match status" value="1"/>
</dbReference>
<dbReference type="PATRIC" id="fig|909613.9.peg.4145"/>
<dbReference type="AlphaFoldDB" id="W7IVX8"/>
<dbReference type="EMBL" id="AYXG01000153">
    <property type="protein sequence ID" value="EWC60571.1"/>
    <property type="molecule type" value="Genomic_DNA"/>
</dbReference>
<dbReference type="Pfam" id="PF01764">
    <property type="entry name" value="Lipase_3"/>
    <property type="match status" value="1"/>
</dbReference>
<reference evidence="2 3" key="1">
    <citation type="journal article" date="2014" name="Genome Announc.">
        <title>Draft Genome Sequence of the Antitrypanosomally Active Sponge-Associated Bacterium Actinokineospora sp. Strain EG49.</title>
        <authorList>
            <person name="Harjes J."/>
            <person name="Ryu T."/>
            <person name="Abdelmohsen U.R."/>
            <person name="Moitinho-Silva L."/>
            <person name="Horn H."/>
            <person name="Ravasi T."/>
            <person name="Hentschel U."/>
        </authorList>
    </citation>
    <scope>NUCLEOTIDE SEQUENCE [LARGE SCALE GENOMIC DNA]</scope>
    <source>
        <strain evidence="2 3">EG49</strain>
    </source>
</reference>
<dbReference type="RefSeq" id="WP_035285021.1">
    <property type="nucleotide sequence ID" value="NZ_AYXG01000153.1"/>
</dbReference>
<dbReference type="STRING" id="909613.UO65_4143"/>
<evidence type="ECO:0000313" key="2">
    <source>
        <dbReference type="EMBL" id="EWC60571.1"/>
    </source>
</evidence>
<dbReference type="InterPro" id="IPR029058">
    <property type="entry name" value="AB_hydrolase_fold"/>
</dbReference>
<dbReference type="Proteomes" id="UP000019277">
    <property type="component" value="Unassembled WGS sequence"/>
</dbReference>
<dbReference type="Gene3D" id="3.40.50.1820">
    <property type="entry name" value="alpha/beta hydrolase"/>
    <property type="match status" value="1"/>
</dbReference>
<proteinExistence type="predicted"/>
<name>W7IVX8_9PSEU</name>